<feature type="transmembrane region" description="Helical" evidence="8">
    <location>
        <begin position="103"/>
        <end position="121"/>
    </location>
</feature>
<dbReference type="PROSITE" id="PS50850">
    <property type="entry name" value="MFS"/>
    <property type="match status" value="1"/>
</dbReference>
<dbReference type="EMBL" id="BJUI01000006">
    <property type="protein sequence ID" value="GEK41834.1"/>
    <property type="molecule type" value="Genomic_DNA"/>
</dbReference>
<dbReference type="InterPro" id="IPR004638">
    <property type="entry name" value="EmrB-like"/>
</dbReference>
<dbReference type="AlphaFoldDB" id="A0A510WRI9"/>
<comment type="subcellular location">
    <subcellularLocation>
        <location evidence="1">Cell membrane</location>
        <topology evidence="1">Multi-pass membrane protein</topology>
    </subcellularLocation>
</comment>
<evidence type="ECO:0000256" key="3">
    <source>
        <dbReference type="ARBA" id="ARBA00022448"/>
    </source>
</evidence>
<feature type="transmembrane region" description="Helical" evidence="8">
    <location>
        <begin position="432"/>
        <end position="451"/>
    </location>
</feature>
<feature type="transmembrane region" description="Helical" evidence="8">
    <location>
        <begin position="195"/>
        <end position="217"/>
    </location>
</feature>
<comment type="similarity">
    <text evidence="2">Belongs to the major facilitator superfamily. EmrB family.</text>
</comment>
<feature type="transmembrane region" description="Helical" evidence="8">
    <location>
        <begin position="390"/>
        <end position="412"/>
    </location>
</feature>
<feature type="transmembrane region" description="Helical" evidence="8">
    <location>
        <begin position="74"/>
        <end position="97"/>
    </location>
</feature>
<gene>
    <name evidence="10" type="ORF">LAV01_06660</name>
</gene>
<dbReference type="GO" id="GO:0005886">
    <property type="term" value="C:plasma membrane"/>
    <property type="evidence" value="ECO:0007669"/>
    <property type="project" value="UniProtKB-SubCell"/>
</dbReference>
<feature type="transmembrane region" description="Helical" evidence="8">
    <location>
        <begin position="294"/>
        <end position="316"/>
    </location>
</feature>
<keyword evidence="4" id="KW-1003">Cell membrane</keyword>
<evidence type="ECO:0000256" key="6">
    <source>
        <dbReference type="ARBA" id="ARBA00022989"/>
    </source>
</evidence>
<dbReference type="InterPro" id="IPR036259">
    <property type="entry name" value="MFS_trans_sf"/>
</dbReference>
<dbReference type="GeneID" id="29933933"/>
<dbReference type="GO" id="GO:0022857">
    <property type="term" value="F:transmembrane transporter activity"/>
    <property type="evidence" value="ECO:0007669"/>
    <property type="project" value="InterPro"/>
</dbReference>
<evidence type="ECO:0000256" key="2">
    <source>
        <dbReference type="ARBA" id="ARBA00008537"/>
    </source>
</evidence>
<reference evidence="10 11" key="1">
    <citation type="submission" date="2019-07" db="EMBL/GenBank/DDBJ databases">
        <title>Whole genome shotgun sequence of Lactobacillus aviarius subsp. aviarius NBRC 102162.</title>
        <authorList>
            <person name="Hosoyama A."/>
            <person name="Uohara A."/>
            <person name="Ohji S."/>
            <person name="Ichikawa N."/>
        </authorList>
    </citation>
    <scope>NUCLEOTIDE SEQUENCE [LARGE SCALE GENOMIC DNA]</scope>
    <source>
        <strain evidence="10 11">NBRC 102162</strain>
    </source>
</reference>
<feature type="transmembrane region" description="Helical" evidence="8">
    <location>
        <begin position="328"/>
        <end position="345"/>
    </location>
</feature>
<evidence type="ECO:0000256" key="1">
    <source>
        <dbReference type="ARBA" id="ARBA00004651"/>
    </source>
</evidence>
<protein>
    <submittedName>
        <fullName evidence="10">MFS transporter</fullName>
    </submittedName>
</protein>
<dbReference type="Gene3D" id="1.20.1250.20">
    <property type="entry name" value="MFS general substrate transporter like domains"/>
    <property type="match status" value="1"/>
</dbReference>
<dbReference type="SUPFAM" id="SSF103473">
    <property type="entry name" value="MFS general substrate transporter"/>
    <property type="match status" value="1"/>
</dbReference>
<feature type="transmembrane region" description="Helical" evidence="8">
    <location>
        <begin position="261"/>
        <end position="282"/>
    </location>
</feature>
<dbReference type="PANTHER" id="PTHR42718:SF9">
    <property type="entry name" value="MAJOR FACILITATOR SUPERFAMILY MULTIDRUG TRANSPORTER MFSC"/>
    <property type="match status" value="1"/>
</dbReference>
<sequence length="460" mass="50043">MNSKTLRAVTATGILSFAGIVVETAMNVAFPTLMRDFHVSTSAVQWLTTGYLLVLALVIPTSSFLKRSFKTKSLFVISNLFFILGTVAAMLAPSFAIILLGRLIQGIGTGIALPLMFNIIVEQVPISKTGTVMGFANLIIAIAPAVGPTMGGFIVKMFGWRVIFLVLLPLLVISLILGMTSITQKSAIEHLKFDFISWIILAIAFSSLVFATNQASISGWLDWRVIVLLLVSVLAILGFYKYSKKPHHPLIRTNVLLNWRFDLSTIALMISQFSILGTSFLLPNFAQLSLHQNAFVAGLLLLPGTTLGIFLSLLGGKMYDVLGARKPIMLGFSLYAIATLLFSIFMPKMTIWMIIIFFAIAIMGQAFSSGNTMTSGLHQVEDQFSTDANAVLNTVQQLAGALGTSIVATIVAEHQRAAHHIAFGTMTGVRTAFCLLFILQLVALLFTFLVTQKAAKKNKR</sequence>
<evidence type="ECO:0000256" key="4">
    <source>
        <dbReference type="ARBA" id="ARBA00022475"/>
    </source>
</evidence>
<accession>A0A510WRI9</accession>
<feature type="transmembrane region" description="Helical" evidence="8">
    <location>
        <begin position="223"/>
        <end position="240"/>
    </location>
</feature>
<keyword evidence="7 8" id="KW-0472">Membrane</keyword>
<keyword evidence="5 8" id="KW-0812">Transmembrane</keyword>
<feature type="domain" description="Major facilitator superfamily (MFS) profile" evidence="9">
    <location>
        <begin position="5"/>
        <end position="455"/>
    </location>
</feature>
<dbReference type="InterPro" id="IPR020846">
    <property type="entry name" value="MFS_dom"/>
</dbReference>
<keyword evidence="11" id="KW-1185">Reference proteome</keyword>
<evidence type="ECO:0000259" key="9">
    <source>
        <dbReference type="PROSITE" id="PS50850"/>
    </source>
</evidence>
<evidence type="ECO:0000313" key="11">
    <source>
        <dbReference type="Proteomes" id="UP000321722"/>
    </source>
</evidence>
<name>A0A510WRI9_9LACO</name>
<evidence type="ECO:0000313" key="10">
    <source>
        <dbReference type="EMBL" id="GEK41834.1"/>
    </source>
</evidence>
<feature type="transmembrane region" description="Helical" evidence="8">
    <location>
        <begin position="43"/>
        <end position="62"/>
    </location>
</feature>
<dbReference type="Gene3D" id="1.20.1720.10">
    <property type="entry name" value="Multidrug resistance protein D"/>
    <property type="match status" value="1"/>
</dbReference>
<feature type="transmembrane region" description="Helical" evidence="8">
    <location>
        <begin position="160"/>
        <end position="183"/>
    </location>
</feature>
<evidence type="ECO:0000256" key="7">
    <source>
        <dbReference type="ARBA" id="ARBA00023136"/>
    </source>
</evidence>
<keyword evidence="3" id="KW-0813">Transport</keyword>
<comment type="caution">
    <text evidence="10">The sequence shown here is derived from an EMBL/GenBank/DDBJ whole genome shotgun (WGS) entry which is preliminary data.</text>
</comment>
<dbReference type="PANTHER" id="PTHR42718">
    <property type="entry name" value="MAJOR FACILITATOR SUPERFAMILY MULTIDRUG TRANSPORTER MFSC"/>
    <property type="match status" value="1"/>
</dbReference>
<feature type="transmembrane region" description="Helical" evidence="8">
    <location>
        <begin position="133"/>
        <end position="154"/>
    </location>
</feature>
<keyword evidence="6 8" id="KW-1133">Transmembrane helix</keyword>
<evidence type="ECO:0000256" key="8">
    <source>
        <dbReference type="SAM" id="Phobius"/>
    </source>
</evidence>
<organism evidence="10 11">
    <name type="scientific">Ligilactobacillus aviarius</name>
    <dbReference type="NCBI Taxonomy" id="1606"/>
    <lineage>
        <taxon>Bacteria</taxon>
        <taxon>Bacillati</taxon>
        <taxon>Bacillota</taxon>
        <taxon>Bacilli</taxon>
        <taxon>Lactobacillales</taxon>
        <taxon>Lactobacillaceae</taxon>
        <taxon>Ligilactobacillus</taxon>
    </lineage>
</organism>
<proteinExistence type="inferred from homology"/>
<feature type="transmembrane region" description="Helical" evidence="8">
    <location>
        <begin position="351"/>
        <end position="369"/>
    </location>
</feature>
<dbReference type="PRINTS" id="PR01036">
    <property type="entry name" value="TCRTETB"/>
</dbReference>
<dbReference type="RefSeq" id="WP_057827459.1">
    <property type="nucleotide sequence ID" value="NZ_BAAACL010000017.1"/>
</dbReference>
<evidence type="ECO:0000256" key="5">
    <source>
        <dbReference type="ARBA" id="ARBA00022692"/>
    </source>
</evidence>
<dbReference type="InterPro" id="IPR011701">
    <property type="entry name" value="MFS"/>
</dbReference>
<dbReference type="Proteomes" id="UP000321722">
    <property type="component" value="Unassembled WGS sequence"/>
</dbReference>
<dbReference type="Pfam" id="PF07690">
    <property type="entry name" value="MFS_1"/>
    <property type="match status" value="1"/>
</dbReference>
<dbReference type="NCBIfam" id="TIGR00711">
    <property type="entry name" value="efflux_EmrB"/>
    <property type="match status" value="1"/>
</dbReference>